<dbReference type="EMBL" id="JBJXBP010000005">
    <property type="protein sequence ID" value="KAL3831081.1"/>
    <property type="molecule type" value="Genomic_DNA"/>
</dbReference>
<feature type="domain" description="Replication factor A C-terminal" evidence="1">
    <location>
        <begin position="289"/>
        <end position="427"/>
    </location>
</feature>
<organism evidence="2 3">
    <name type="scientific">Penstemon smallii</name>
    <dbReference type="NCBI Taxonomy" id="265156"/>
    <lineage>
        <taxon>Eukaryota</taxon>
        <taxon>Viridiplantae</taxon>
        <taxon>Streptophyta</taxon>
        <taxon>Embryophyta</taxon>
        <taxon>Tracheophyta</taxon>
        <taxon>Spermatophyta</taxon>
        <taxon>Magnoliopsida</taxon>
        <taxon>eudicotyledons</taxon>
        <taxon>Gunneridae</taxon>
        <taxon>Pentapetalae</taxon>
        <taxon>asterids</taxon>
        <taxon>lamiids</taxon>
        <taxon>Lamiales</taxon>
        <taxon>Plantaginaceae</taxon>
        <taxon>Cheloneae</taxon>
        <taxon>Penstemon</taxon>
    </lineage>
</organism>
<dbReference type="PANTHER" id="PTHR47165:SF4">
    <property type="entry name" value="OS03G0429900 PROTEIN"/>
    <property type="match status" value="1"/>
</dbReference>
<dbReference type="Gene3D" id="2.40.50.140">
    <property type="entry name" value="Nucleic acid-binding proteins"/>
    <property type="match status" value="3"/>
</dbReference>
<keyword evidence="3" id="KW-1185">Reference proteome</keyword>
<reference evidence="2 3" key="1">
    <citation type="submission" date="2024-12" db="EMBL/GenBank/DDBJ databases">
        <title>The unique morphological basis and parallel evolutionary history of personate flowers in Penstemon.</title>
        <authorList>
            <person name="Depatie T.H."/>
            <person name="Wessinger C.A."/>
        </authorList>
    </citation>
    <scope>NUCLEOTIDE SEQUENCE [LARGE SCALE GENOMIC DNA]</scope>
    <source>
        <strain evidence="2">WTNN_2</strain>
        <tissue evidence="2">Leaf</tissue>
    </source>
</reference>
<gene>
    <name evidence="2" type="ORF">ACJIZ3_019883</name>
</gene>
<dbReference type="SUPFAM" id="SSF50249">
    <property type="entry name" value="Nucleic acid-binding proteins"/>
    <property type="match status" value="3"/>
</dbReference>
<evidence type="ECO:0000313" key="2">
    <source>
        <dbReference type="EMBL" id="KAL3831081.1"/>
    </source>
</evidence>
<evidence type="ECO:0000313" key="3">
    <source>
        <dbReference type="Proteomes" id="UP001634393"/>
    </source>
</evidence>
<proteinExistence type="predicted"/>
<comment type="caution">
    <text evidence="2">The sequence shown here is derived from an EMBL/GenBank/DDBJ whole genome shotgun (WGS) entry which is preliminary data.</text>
</comment>
<dbReference type="PANTHER" id="PTHR47165">
    <property type="entry name" value="OS03G0429900 PROTEIN"/>
    <property type="match status" value="1"/>
</dbReference>
<evidence type="ECO:0000259" key="1">
    <source>
        <dbReference type="Pfam" id="PF08646"/>
    </source>
</evidence>
<dbReference type="InterPro" id="IPR013955">
    <property type="entry name" value="Rep_factor-A_C"/>
</dbReference>
<dbReference type="AlphaFoldDB" id="A0ABD3T2F1"/>
<dbReference type="InterPro" id="IPR012340">
    <property type="entry name" value="NA-bd_OB-fold"/>
</dbReference>
<protein>
    <recommendedName>
        <fullName evidence="1">Replication factor A C-terminal domain-containing protein</fullName>
    </recommendedName>
</protein>
<name>A0ABD3T2F1_9LAMI</name>
<dbReference type="Pfam" id="PF08646">
    <property type="entry name" value="Rep_fac-A_C"/>
    <property type="match status" value="1"/>
</dbReference>
<dbReference type="Proteomes" id="UP001634393">
    <property type="component" value="Unassembled WGS sequence"/>
</dbReference>
<accession>A0ABD3T2F1</accession>
<sequence>MSTKMMFIKDVTSVIDSWKVRVIVEEKTQPRASSGGSIQYQRLVLADETGQKVVATIFGSDIGYFKDSFCLYNTYVVSNAKVKRCDPKYDKFNYPYQWTINLKTAHNAETEKCIAQSVLNLQFATFINLKEQIGNDNVVDILAIVVDKKDQRSFTAGEKEYIVKEYAMVNEEKKVVILTLWNAVAESEGNIIDSALDSYPVLRVSNLSVSAHYDGSFGSTPSTAVLLDPAIPEAEELRIWRSSNLKYIVETSSKDHFVHTESSESLPKEEIYSIEDVLKNEKVEKFTVQVNAKIVDLDQKFFYMACGKCYSGINAEHKYEYTCVSCKRSTKAEPREKVHLNIFDQSGSLDVTVFGPQAIKILQMDSVMCMDLCNAKSSPSVNRINETLSSEVFLMKIRKRKRTIGGIDQYVYAVGNLSRIETVSKEKHDKDILDREESISPKNLEDSLLMTNTESKSIFSNIILLKNCTVLVSSSEDVRGI</sequence>